<dbReference type="EMBL" id="UINC01089465">
    <property type="protein sequence ID" value="SVC40585.1"/>
    <property type="molecule type" value="Genomic_DNA"/>
</dbReference>
<evidence type="ECO:0000313" key="2">
    <source>
        <dbReference type="EMBL" id="SVC40585.1"/>
    </source>
</evidence>
<feature type="transmembrane region" description="Helical" evidence="1">
    <location>
        <begin position="6"/>
        <end position="24"/>
    </location>
</feature>
<sequence>MKTLLNGWEWLVYVACFAIVLAVADMNMDKALGILN</sequence>
<gene>
    <name evidence="2" type="ORF">METZ01_LOCUS293439</name>
</gene>
<name>A0A382LXZ5_9ZZZZ</name>
<dbReference type="AlphaFoldDB" id="A0A382LXZ5"/>
<accession>A0A382LXZ5</accession>
<protein>
    <submittedName>
        <fullName evidence="2">Uncharacterized protein</fullName>
    </submittedName>
</protein>
<evidence type="ECO:0000256" key="1">
    <source>
        <dbReference type="SAM" id="Phobius"/>
    </source>
</evidence>
<proteinExistence type="predicted"/>
<organism evidence="2">
    <name type="scientific">marine metagenome</name>
    <dbReference type="NCBI Taxonomy" id="408172"/>
    <lineage>
        <taxon>unclassified sequences</taxon>
        <taxon>metagenomes</taxon>
        <taxon>ecological metagenomes</taxon>
    </lineage>
</organism>
<reference evidence="2" key="1">
    <citation type="submission" date="2018-05" db="EMBL/GenBank/DDBJ databases">
        <authorList>
            <person name="Lanie J.A."/>
            <person name="Ng W.-L."/>
            <person name="Kazmierczak K.M."/>
            <person name="Andrzejewski T.M."/>
            <person name="Davidsen T.M."/>
            <person name="Wayne K.J."/>
            <person name="Tettelin H."/>
            <person name="Glass J.I."/>
            <person name="Rusch D."/>
            <person name="Podicherti R."/>
            <person name="Tsui H.-C.T."/>
            <person name="Winkler M.E."/>
        </authorList>
    </citation>
    <scope>NUCLEOTIDE SEQUENCE</scope>
</reference>
<keyword evidence="1" id="KW-0812">Transmembrane</keyword>
<keyword evidence="1" id="KW-1133">Transmembrane helix</keyword>
<keyword evidence="1" id="KW-0472">Membrane</keyword>